<organism evidence="8 9">
    <name type="scientific">Araneus ventricosus</name>
    <name type="common">Orbweaver spider</name>
    <name type="synonym">Epeira ventricosa</name>
    <dbReference type="NCBI Taxonomy" id="182803"/>
    <lineage>
        <taxon>Eukaryota</taxon>
        <taxon>Metazoa</taxon>
        <taxon>Ecdysozoa</taxon>
        <taxon>Arthropoda</taxon>
        <taxon>Chelicerata</taxon>
        <taxon>Arachnida</taxon>
        <taxon>Araneae</taxon>
        <taxon>Araneomorphae</taxon>
        <taxon>Entelegynae</taxon>
        <taxon>Araneoidea</taxon>
        <taxon>Araneidae</taxon>
        <taxon>Araneus</taxon>
    </lineage>
</organism>
<evidence type="ECO:0000313" key="8">
    <source>
        <dbReference type="EMBL" id="GBN40651.1"/>
    </source>
</evidence>
<dbReference type="InterPro" id="IPR001680">
    <property type="entry name" value="WD40_rpt"/>
</dbReference>
<keyword evidence="5" id="KW-0677">Repeat</keyword>
<dbReference type="SMART" id="SM00320">
    <property type="entry name" value="WD40"/>
    <property type="match status" value="3"/>
</dbReference>
<sequence>NNAENGSLLVQCEINKSNECSTTHDFKRNRKRRISDKPNINLSEEYDDSPLSDEYDDPHYEGRVKIDDDKSCSEPEVHKSDELNSADEQEGGVKIDDDKSCSEPEVHKSDELNSADEQEGHVRIDDVKSYSEPEVHISDELNSADEEEEKKKSERLFDEYRSFSDSDVNVPDQHNLSDQKEKSAVKYEKYTANRNESSDEWEMLSSDSCDESEMHTNTSNDYYNSSDSSGDYEAKENFEEAVKTLKPKTGQKEQKNKRKIFRNLDNGFIEEVDERTKTKAHEEIVKVCRQSARQKNLLKKKEEEEMFASSRSYNEKPSVLSFEEALKKGHAYHDFISEVSGSECKIPQLLDNDYVSHFEKMSLQESLVISFSVISSMVVHESPEKIIICVGNANGEIIFWHVNSDYDLCAFQPHLQRVSCLKFNPYSTNVLISSSLDGTMYRGDFEKKIFCQIFKAESCNHFDFLSPTSYLVAHGIKYVSVVDIRNHRKTFEKRHKCHEDAVKTVNLHPINKNYFISAHQKGAVRLWDLRKLQNEPVIEVYCKGENLISSSFSPVTGNSLLVTMSDAICLHDSSSLSKEFKLKESIE</sequence>
<dbReference type="Proteomes" id="UP000499080">
    <property type="component" value="Unassembled WGS sequence"/>
</dbReference>
<feature type="compositionally biased region" description="Low complexity" evidence="7">
    <location>
        <begin position="216"/>
        <end position="231"/>
    </location>
</feature>
<dbReference type="GO" id="GO:0005634">
    <property type="term" value="C:nucleus"/>
    <property type="evidence" value="ECO:0007669"/>
    <property type="project" value="TreeGrafter"/>
</dbReference>
<gene>
    <name evidence="8" type="primary">WDR76</name>
    <name evidence="8" type="ORF">AVEN_64280_1</name>
</gene>
<comment type="similarity">
    <text evidence="2">Belongs to the WD repeat DDB2/WDR76 family.</text>
</comment>
<dbReference type="InterPro" id="IPR050853">
    <property type="entry name" value="WD_repeat_DNA-damage-binding"/>
</dbReference>
<keyword evidence="9" id="KW-1185">Reference proteome</keyword>
<feature type="region of interest" description="Disordered" evidence="7">
    <location>
        <begin position="31"/>
        <end position="235"/>
    </location>
</feature>
<keyword evidence="4 6" id="KW-0853">WD repeat</keyword>
<dbReference type="InterPro" id="IPR015943">
    <property type="entry name" value="WD40/YVTN_repeat-like_dom_sf"/>
</dbReference>
<evidence type="ECO:0000256" key="6">
    <source>
        <dbReference type="PROSITE-ProRule" id="PRU00221"/>
    </source>
</evidence>
<feature type="compositionally biased region" description="Basic and acidic residues" evidence="7">
    <location>
        <begin position="57"/>
        <end position="82"/>
    </location>
</feature>
<comment type="caution">
    <text evidence="8">The sequence shown here is derived from an EMBL/GenBank/DDBJ whole genome shotgun (WGS) entry which is preliminary data.</text>
</comment>
<dbReference type="Pfam" id="PF00400">
    <property type="entry name" value="WD40"/>
    <property type="match status" value="1"/>
</dbReference>
<feature type="compositionally biased region" description="Polar residues" evidence="7">
    <location>
        <begin position="165"/>
        <end position="174"/>
    </location>
</feature>
<dbReference type="OrthoDB" id="9890280at2759"/>
<protein>
    <recommendedName>
        <fullName evidence="3">WD repeat-containing protein 76</fullName>
    </recommendedName>
</protein>
<dbReference type="EMBL" id="BGPR01009535">
    <property type="protein sequence ID" value="GBN40651.1"/>
    <property type="molecule type" value="Genomic_DNA"/>
</dbReference>
<dbReference type="SUPFAM" id="SSF50978">
    <property type="entry name" value="WD40 repeat-like"/>
    <property type="match status" value="1"/>
</dbReference>
<dbReference type="PANTHER" id="PTHR14773:SF0">
    <property type="entry name" value="WD REPEAT-CONTAINING PROTEIN 76"/>
    <property type="match status" value="1"/>
</dbReference>
<evidence type="ECO:0000256" key="4">
    <source>
        <dbReference type="ARBA" id="ARBA00022574"/>
    </source>
</evidence>
<reference evidence="8 9" key="1">
    <citation type="journal article" date="2019" name="Sci. Rep.">
        <title>Orb-weaving spider Araneus ventricosus genome elucidates the spidroin gene catalogue.</title>
        <authorList>
            <person name="Kono N."/>
            <person name="Nakamura H."/>
            <person name="Ohtoshi R."/>
            <person name="Moran D.A.P."/>
            <person name="Shinohara A."/>
            <person name="Yoshida Y."/>
            <person name="Fujiwara M."/>
            <person name="Mori M."/>
            <person name="Tomita M."/>
            <person name="Arakawa K."/>
        </authorList>
    </citation>
    <scope>NUCLEOTIDE SEQUENCE [LARGE SCALE GENOMIC DNA]</scope>
</reference>
<dbReference type="PROSITE" id="PS50082">
    <property type="entry name" value="WD_REPEATS_2"/>
    <property type="match status" value="1"/>
</dbReference>
<evidence type="ECO:0000313" key="9">
    <source>
        <dbReference type="Proteomes" id="UP000499080"/>
    </source>
</evidence>
<feature type="compositionally biased region" description="Basic and acidic residues" evidence="7">
    <location>
        <begin position="91"/>
        <end position="111"/>
    </location>
</feature>
<evidence type="ECO:0000256" key="3">
    <source>
        <dbReference type="ARBA" id="ARBA00021234"/>
    </source>
</evidence>
<evidence type="ECO:0000256" key="2">
    <source>
        <dbReference type="ARBA" id="ARBA00005434"/>
    </source>
</evidence>
<feature type="compositionally biased region" description="Basic and acidic residues" evidence="7">
    <location>
        <begin position="175"/>
        <end position="191"/>
    </location>
</feature>
<evidence type="ECO:0000256" key="5">
    <source>
        <dbReference type="ARBA" id="ARBA00022737"/>
    </source>
</evidence>
<evidence type="ECO:0000256" key="1">
    <source>
        <dbReference type="ARBA" id="ARBA00002530"/>
    </source>
</evidence>
<dbReference type="Gene3D" id="2.130.10.10">
    <property type="entry name" value="YVTN repeat-like/Quinoprotein amine dehydrogenase"/>
    <property type="match status" value="1"/>
</dbReference>
<name>A0A4Y2NMY2_ARAVE</name>
<feature type="compositionally biased region" description="Basic and acidic residues" evidence="7">
    <location>
        <begin position="149"/>
        <end position="164"/>
    </location>
</feature>
<proteinExistence type="inferred from homology"/>
<dbReference type="GO" id="GO:0003677">
    <property type="term" value="F:DNA binding"/>
    <property type="evidence" value="ECO:0007669"/>
    <property type="project" value="TreeGrafter"/>
</dbReference>
<accession>A0A4Y2NMY2</accession>
<comment type="function">
    <text evidence="1">Specifically binds 5-hydroxymethylcytosine (5hmC), suggesting that it acts as a specific reader of 5hmC.</text>
</comment>
<dbReference type="GO" id="GO:2000001">
    <property type="term" value="P:regulation of DNA damage checkpoint"/>
    <property type="evidence" value="ECO:0007669"/>
    <property type="project" value="TreeGrafter"/>
</dbReference>
<dbReference type="AlphaFoldDB" id="A0A4Y2NMY2"/>
<feature type="compositionally biased region" description="Acidic residues" evidence="7">
    <location>
        <begin position="44"/>
        <end position="56"/>
    </location>
</feature>
<dbReference type="InterPro" id="IPR036322">
    <property type="entry name" value="WD40_repeat_dom_sf"/>
</dbReference>
<dbReference type="PANTHER" id="PTHR14773">
    <property type="entry name" value="WD REPEAT-CONTAINING PROTEIN 76"/>
    <property type="match status" value="1"/>
</dbReference>
<feature type="non-terminal residue" evidence="8">
    <location>
        <position position="1"/>
    </location>
</feature>
<feature type="compositionally biased region" description="Basic and acidic residues" evidence="7">
    <location>
        <begin position="118"/>
        <end position="139"/>
    </location>
</feature>
<evidence type="ECO:0000256" key="7">
    <source>
        <dbReference type="SAM" id="MobiDB-lite"/>
    </source>
</evidence>
<feature type="repeat" description="WD" evidence="6">
    <location>
        <begin position="495"/>
        <end position="530"/>
    </location>
</feature>